<feature type="transmembrane region" description="Helical" evidence="7">
    <location>
        <begin position="238"/>
        <end position="259"/>
    </location>
</feature>
<dbReference type="Pfam" id="PF07695">
    <property type="entry name" value="7TMR-DISM_7TM"/>
    <property type="match status" value="1"/>
</dbReference>
<dbReference type="KEGG" id="chk:D4L85_07180"/>
<dbReference type="SUPFAM" id="SSF47384">
    <property type="entry name" value="Homodimeric domain of signal transducing histidine kinase"/>
    <property type="match status" value="1"/>
</dbReference>
<dbReference type="InterPro" id="IPR050351">
    <property type="entry name" value="BphY/WalK/GraS-like"/>
</dbReference>
<dbReference type="GO" id="GO:0005886">
    <property type="term" value="C:plasma membrane"/>
    <property type="evidence" value="ECO:0007669"/>
    <property type="project" value="TreeGrafter"/>
</dbReference>
<evidence type="ECO:0000256" key="3">
    <source>
        <dbReference type="ARBA" id="ARBA00022553"/>
    </source>
</evidence>
<keyword evidence="7" id="KW-1133">Transmembrane helix</keyword>
<dbReference type="InterPro" id="IPR004358">
    <property type="entry name" value="Sig_transdc_His_kin-like_C"/>
</dbReference>
<protein>
    <recommendedName>
        <fullName evidence="2">histidine kinase</fullName>
        <ecNumber evidence="2">2.7.13.3</ecNumber>
    </recommendedName>
</protein>
<dbReference type="GO" id="GO:0016036">
    <property type="term" value="P:cellular response to phosphate starvation"/>
    <property type="evidence" value="ECO:0007669"/>
    <property type="project" value="TreeGrafter"/>
</dbReference>
<dbReference type="Proteomes" id="UP000266183">
    <property type="component" value="Chromosome"/>
</dbReference>
<accession>A0A385SLS3</accession>
<feature type="transmembrane region" description="Helical" evidence="7">
    <location>
        <begin position="271"/>
        <end position="290"/>
    </location>
</feature>
<dbReference type="PANTHER" id="PTHR45453">
    <property type="entry name" value="PHOSPHATE REGULON SENSOR PROTEIN PHOR"/>
    <property type="match status" value="1"/>
</dbReference>
<reference evidence="10" key="1">
    <citation type="submission" date="2018-09" db="EMBL/GenBank/DDBJ databases">
        <title>Chryseolinea sp. KIS68-18 isolated from soil.</title>
        <authorList>
            <person name="Weon H.-Y."/>
            <person name="Kwon S.-W."/>
            <person name="Lee S.A."/>
        </authorList>
    </citation>
    <scope>NUCLEOTIDE SEQUENCE [LARGE SCALE GENOMIC DNA]</scope>
    <source>
        <strain evidence="10">KIS68-18</strain>
    </source>
</reference>
<feature type="transmembrane region" description="Helical" evidence="7">
    <location>
        <begin position="176"/>
        <end position="198"/>
    </location>
</feature>
<comment type="catalytic activity">
    <reaction evidence="1">
        <text>ATP + protein L-histidine = ADP + protein N-phospho-L-histidine.</text>
        <dbReference type="EC" id="2.7.13.3"/>
    </reaction>
</comment>
<dbReference type="SMART" id="SM00387">
    <property type="entry name" value="HATPase_c"/>
    <property type="match status" value="1"/>
</dbReference>
<sequence length="660" mass="74639">MRWVCIVVFGVIMVWALESSAQARESTAFRVSLITGAGFLSDSANTLTPDSMTSLSVQHRFTAQNRLSNQFPTWVKLKIPPGIPPGEYCTTTRVEEIIHLYLFRSGETVHQQNGRNTPPSTRSVPRRFMNICFSIHPTDSVIYLRVDPIQGDAQPLAIFLEQKADVDALIQTNSHLSFFITGGLLIIFLTSLTLFLFLGDRNYMWFCLYLFCMYFMVNGQFLSFYFGETFPRLFLNSAANQLYFVFAPLSLLWFAFSFFDIRKKSLGWKRAFISLMIFSLVCIITIPVNLTLNSNLILLYNIVSVLTIAVYAGVAFFRQNFQPARYFLFSFAAPVLVALLIVANEMGWLTVTGLNLLAGVSFLLQSLILSLGVVTQYQQVHEELMKITFTKMQQERETEIFKSQNNELLVRNVTIESQKMEIEEQASKLAELNGTKDKLLSVLSHDLRGPVGNLSSVMSLLKSKHLSQEEFQRVSEHLRLDVDTTYKMLEEVLHWVTSQQQGIVPNPVVFHVETLVEEVIQLASLAAAKHIRIEAGDLREALVRADRDHIRIILRNLVNNAIKFSPDHSTIRINVTPEEHHIRISVADQGPGISAERVERLLRGDKIESTRGTKGEKGTGLGLLLCRDFIQYNHGVFFISSTEGKGTTISFTLLRADNVV</sequence>
<evidence type="ECO:0000256" key="6">
    <source>
        <dbReference type="ARBA" id="ARBA00023012"/>
    </source>
</evidence>
<dbReference type="Gene3D" id="3.30.565.10">
    <property type="entry name" value="Histidine kinase-like ATPase, C-terminal domain"/>
    <property type="match status" value="1"/>
</dbReference>
<dbReference type="GO" id="GO:0000155">
    <property type="term" value="F:phosphorelay sensor kinase activity"/>
    <property type="evidence" value="ECO:0007669"/>
    <property type="project" value="InterPro"/>
</dbReference>
<keyword evidence="4" id="KW-0808">Transferase</keyword>
<dbReference type="InterPro" id="IPR036097">
    <property type="entry name" value="HisK_dim/P_sf"/>
</dbReference>
<dbReference type="CDD" id="cd00082">
    <property type="entry name" value="HisKA"/>
    <property type="match status" value="1"/>
</dbReference>
<dbReference type="SUPFAM" id="SSF55874">
    <property type="entry name" value="ATPase domain of HSP90 chaperone/DNA topoisomerase II/histidine kinase"/>
    <property type="match status" value="1"/>
</dbReference>
<dbReference type="GO" id="GO:0004721">
    <property type="term" value="F:phosphoprotein phosphatase activity"/>
    <property type="evidence" value="ECO:0007669"/>
    <property type="project" value="TreeGrafter"/>
</dbReference>
<feature type="transmembrane region" description="Helical" evidence="7">
    <location>
        <begin position="205"/>
        <end position="226"/>
    </location>
</feature>
<evidence type="ECO:0000256" key="7">
    <source>
        <dbReference type="SAM" id="Phobius"/>
    </source>
</evidence>
<dbReference type="PANTHER" id="PTHR45453:SF1">
    <property type="entry name" value="PHOSPHATE REGULON SENSOR PROTEIN PHOR"/>
    <property type="match status" value="1"/>
</dbReference>
<dbReference type="EMBL" id="CP032382">
    <property type="protein sequence ID" value="AYB30380.1"/>
    <property type="molecule type" value="Genomic_DNA"/>
</dbReference>
<dbReference type="InterPro" id="IPR003594">
    <property type="entry name" value="HATPase_dom"/>
</dbReference>
<dbReference type="CDD" id="cd00075">
    <property type="entry name" value="HATPase"/>
    <property type="match status" value="1"/>
</dbReference>
<keyword evidence="7" id="KW-0472">Membrane</keyword>
<evidence type="ECO:0000259" key="8">
    <source>
        <dbReference type="PROSITE" id="PS50109"/>
    </source>
</evidence>
<dbReference type="PROSITE" id="PS50109">
    <property type="entry name" value="HIS_KIN"/>
    <property type="match status" value="1"/>
</dbReference>
<dbReference type="InterPro" id="IPR003661">
    <property type="entry name" value="HisK_dim/P_dom"/>
</dbReference>
<keyword evidence="5" id="KW-0418">Kinase</keyword>
<name>A0A385SLS3_9BACT</name>
<dbReference type="InterPro" id="IPR036890">
    <property type="entry name" value="HATPase_C_sf"/>
</dbReference>
<feature type="transmembrane region" description="Helical" evidence="7">
    <location>
        <begin position="356"/>
        <end position="377"/>
    </location>
</feature>
<proteinExistence type="predicted"/>
<organism evidence="9 10">
    <name type="scientific">Chryseolinea soli</name>
    <dbReference type="NCBI Taxonomy" id="2321403"/>
    <lineage>
        <taxon>Bacteria</taxon>
        <taxon>Pseudomonadati</taxon>
        <taxon>Bacteroidota</taxon>
        <taxon>Cytophagia</taxon>
        <taxon>Cytophagales</taxon>
        <taxon>Fulvivirgaceae</taxon>
        <taxon>Chryseolinea</taxon>
    </lineage>
</organism>
<keyword evidence="10" id="KW-1185">Reference proteome</keyword>
<feature type="transmembrane region" description="Helical" evidence="7">
    <location>
        <begin position="324"/>
        <end position="344"/>
    </location>
</feature>
<keyword evidence="6" id="KW-0902">Two-component regulatory system</keyword>
<evidence type="ECO:0000256" key="2">
    <source>
        <dbReference type="ARBA" id="ARBA00012438"/>
    </source>
</evidence>
<evidence type="ECO:0000256" key="5">
    <source>
        <dbReference type="ARBA" id="ARBA00022777"/>
    </source>
</evidence>
<evidence type="ECO:0000256" key="1">
    <source>
        <dbReference type="ARBA" id="ARBA00000085"/>
    </source>
</evidence>
<dbReference type="AlphaFoldDB" id="A0A385SLS3"/>
<dbReference type="Gene3D" id="1.10.287.130">
    <property type="match status" value="1"/>
</dbReference>
<gene>
    <name evidence="9" type="ORF">D4L85_07180</name>
</gene>
<dbReference type="Pfam" id="PF02518">
    <property type="entry name" value="HATPase_c"/>
    <property type="match status" value="1"/>
</dbReference>
<dbReference type="InterPro" id="IPR011623">
    <property type="entry name" value="7TMR_DISM_rcpt_extracell_dom1"/>
</dbReference>
<keyword evidence="3" id="KW-0597">Phosphoprotein</keyword>
<evidence type="ECO:0000313" key="10">
    <source>
        <dbReference type="Proteomes" id="UP000266183"/>
    </source>
</evidence>
<keyword evidence="7" id="KW-0812">Transmembrane</keyword>
<dbReference type="InterPro" id="IPR005467">
    <property type="entry name" value="His_kinase_dom"/>
</dbReference>
<feature type="transmembrane region" description="Helical" evidence="7">
    <location>
        <begin position="296"/>
        <end position="317"/>
    </location>
</feature>
<evidence type="ECO:0000313" key="9">
    <source>
        <dbReference type="EMBL" id="AYB30380.1"/>
    </source>
</evidence>
<dbReference type="EC" id="2.7.13.3" evidence="2"/>
<feature type="domain" description="Histidine kinase" evidence="8">
    <location>
        <begin position="442"/>
        <end position="657"/>
    </location>
</feature>
<dbReference type="PRINTS" id="PR00344">
    <property type="entry name" value="BCTRLSENSOR"/>
</dbReference>
<evidence type="ECO:0000256" key="4">
    <source>
        <dbReference type="ARBA" id="ARBA00022679"/>
    </source>
</evidence>